<proteinExistence type="predicted"/>
<keyword evidence="2" id="KW-1185">Reference proteome</keyword>
<organism evidence="1 2">
    <name type="scientific">Vaccinium darrowii</name>
    <dbReference type="NCBI Taxonomy" id="229202"/>
    <lineage>
        <taxon>Eukaryota</taxon>
        <taxon>Viridiplantae</taxon>
        <taxon>Streptophyta</taxon>
        <taxon>Embryophyta</taxon>
        <taxon>Tracheophyta</taxon>
        <taxon>Spermatophyta</taxon>
        <taxon>Magnoliopsida</taxon>
        <taxon>eudicotyledons</taxon>
        <taxon>Gunneridae</taxon>
        <taxon>Pentapetalae</taxon>
        <taxon>asterids</taxon>
        <taxon>Ericales</taxon>
        <taxon>Ericaceae</taxon>
        <taxon>Vaccinioideae</taxon>
        <taxon>Vaccinieae</taxon>
        <taxon>Vaccinium</taxon>
    </lineage>
</organism>
<comment type="caution">
    <text evidence="1">The sequence shown here is derived from an EMBL/GenBank/DDBJ whole genome shotgun (WGS) entry which is preliminary data.</text>
</comment>
<accession>A0ACB7YSJ5</accession>
<dbReference type="Proteomes" id="UP000828048">
    <property type="component" value="Chromosome 11"/>
</dbReference>
<gene>
    <name evidence="1" type="ORF">Vadar_028926</name>
</gene>
<evidence type="ECO:0000313" key="2">
    <source>
        <dbReference type="Proteomes" id="UP000828048"/>
    </source>
</evidence>
<protein>
    <submittedName>
        <fullName evidence="1">Uncharacterized protein</fullName>
    </submittedName>
</protein>
<sequence>METSGRDWEQKTNLINELTEGMELAKQLQMHLNVTTTSSPPPSPPPPPSSSSNETRELLVLRILNSYDKALSMLKWNGSVFGDQPQPSGVGAIGRSESPRSFSGSPHSDDSDLEFKAHDHKNGSKKRKSAVPRWTKQVQICPGTGLEGPLDDGFSWRKYGQKDILGAKYPRGYYRCTHRNVQGCLATKQVQRSDEDPTVFEITYRGRHTCTSAAASHLAPPPSSPEKQDPNTALNIQLPQHHHHQHSLDFQTGLRAMTERLDTGNRLSVPSFYFGPTSHVEAEGSYTRSVHSAPDRNDFMGNFSLSFMSPATSGTNNFSVPPPSEMTSTFGRNQAFQGLESELTEIVSGGKSATLSPTVGLDFQFGGADQFEPTFSFDDNPEFF</sequence>
<reference evidence="1 2" key="1">
    <citation type="journal article" date="2021" name="Hortic Res">
        <title>High-quality reference genome and annotation aids understanding of berry development for evergreen blueberry (Vaccinium darrowii).</title>
        <authorList>
            <person name="Yu J."/>
            <person name="Hulse-Kemp A.M."/>
            <person name="Babiker E."/>
            <person name="Staton M."/>
        </authorList>
    </citation>
    <scope>NUCLEOTIDE SEQUENCE [LARGE SCALE GENOMIC DNA]</scope>
    <source>
        <strain evidence="2">cv. NJ 8807/NJ 8810</strain>
        <tissue evidence="1">Young leaf</tissue>
    </source>
</reference>
<name>A0ACB7YSJ5_9ERIC</name>
<dbReference type="EMBL" id="CM037161">
    <property type="protein sequence ID" value="KAH7855789.1"/>
    <property type="molecule type" value="Genomic_DNA"/>
</dbReference>
<evidence type="ECO:0000313" key="1">
    <source>
        <dbReference type="EMBL" id="KAH7855789.1"/>
    </source>
</evidence>